<evidence type="ECO:0000313" key="2">
    <source>
        <dbReference type="EMBL" id="SFS91001.1"/>
    </source>
</evidence>
<dbReference type="RefSeq" id="WP_092906064.1">
    <property type="nucleotide sequence ID" value="NZ_FOZS01000003.1"/>
</dbReference>
<keyword evidence="2" id="KW-0548">Nucleotidyltransferase</keyword>
<proteinExistence type="predicted"/>
<dbReference type="GO" id="GO:0016779">
    <property type="term" value="F:nucleotidyltransferase activity"/>
    <property type="evidence" value="ECO:0007669"/>
    <property type="project" value="UniProtKB-KW"/>
</dbReference>
<organism evidence="2 3">
    <name type="scientific">Halostagnicola kamekurae</name>
    <dbReference type="NCBI Taxonomy" id="619731"/>
    <lineage>
        <taxon>Archaea</taxon>
        <taxon>Methanobacteriati</taxon>
        <taxon>Methanobacteriota</taxon>
        <taxon>Stenosarchaea group</taxon>
        <taxon>Halobacteria</taxon>
        <taxon>Halobacteriales</taxon>
        <taxon>Natrialbaceae</taxon>
        <taxon>Halostagnicola</taxon>
    </lineage>
</organism>
<keyword evidence="2" id="KW-0808">Transferase</keyword>
<keyword evidence="3" id="KW-1185">Reference proteome</keyword>
<accession>A0A1I6TPC0</accession>
<reference evidence="3" key="1">
    <citation type="submission" date="2016-10" db="EMBL/GenBank/DDBJ databases">
        <authorList>
            <person name="Varghese N."/>
            <person name="Submissions S."/>
        </authorList>
    </citation>
    <scope>NUCLEOTIDE SEQUENCE [LARGE SCALE GENOMIC DNA]</scope>
    <source>
        <strain evidence="3">DSM 22427</strain>
    </source>
</reference>
<dbReference type="EMBL" id="FOZS01000003">
    <property type="protein sequence ID" value="SFS91001.1"/>
    <property type="molecule type" value="Genomic_DNA"/>
</dbReference>
<name>A0A1I6TPC0_9EURY</name>
<dbReference type="InterPro" id="IPR025877">
    <property type="entry name" value="MobA-like_NTP_Trfase"/>
</dbReference>
<dbReference type="PANTHER" id="PTHR43777">
    <property type="entry name" value="MOLYBDENUM COFACTOR CYTIDYLYLTRANSFERASE"/>
    <property type="match status" value="1"/>
</dbReference>
<dbReference type="Pfam" id="PF12804">
    <property type="entry name" value="NTP_transf_3"/>
    <property type="match status" value="1"/>
</dbReference>
<dbReference type="PANTHER" id="PTHR43777:SF1">
    <property type="entry name" value="MOLYBDENUM COFACTOR CYTIDYLYLTRANSFERASE"/>
    <property type="match status" value="1"/>
</dbReference>
<dbReference type="InterPro" id="IPR029044">
    <property type="entry name" value="Nucleotide-diphossugar_trans"/>
</dbReference>
<dbReference type="CDD" id="cd04182">
    <property type="entry name" value="GT_2_like_f"/>
    <property type="match status" value="1"/>
</dbReference>
<dbReference type="SUPFAM" id="SSF53448">
    <property type="entry name" value="Nucleotide-diphospho-sugar transferases"/>
    <property type="match status" value="1"/>
</dbReference>
<dbReference type="OrthoDB" id="28434at2157"/>
<protein>
    <submittedName>
        <fullName evidence="2">Molybdenum cofactor cytidylyltransferase</fullName>
    </submittedName>
</protein>
<gene>
    <name evidence="2" type="ORF">SAMN04488556_3284</name>
</gene>
<sequence length="203" mass="21772">MSELVGIVLAAGLGTRFEDGNKLLARVDGDPIVARAARSMAESPVDRTVATLGHDAAAVRRAVDPFVDETVQIEEYDRGQSRSVRAGAEYARGTDADAVLFLPGDMPCVEPETVRRLVDASRADEDCDAVVPTVDGERGNPVLFDADQFDELASLAGDTGGRALFDDIEVRRVPTDDPGIHIDVDTRTDLWSVRQSGCDTGRS</sequence>
<dbReference type="Gene3D" id="3.90.550.10">
    <property type="entry name" value="Spore Coat Polysaccharide Biosynthesis Protein SpsA, Chain A"/>
    <property type="match status" value="1"/>
</dbReference>
<evidence type="ECO:0000259" key="1">
    <source>
        <dbReference type="Pfam" id="PF12804"/>
    </source>
</evidence>
<feature type="domain" description="MobA-like NTP transferase" evidence="1">
    <location>
        <begin position="6"/>
        <end position="166"/>
    </location>
</feature>
<evidence type="ECO:0000313" key="3">
    <source>
        <dbReference type="Proteomes" id="UP000199199"/>
    </source>
</evidence>
<dbReference type="AlphaFoldDB" id="A0A1I6TPC0"/>
<dbReference type="Proteomes" id="UP000199199">
    <property type="component" value="Unassembled WGS sequence"/>
</dbReference>